<dbReference type="eggNOG" id="COG0438">
    <property type="taxonomic scope" value="Bacteria"/>
</dbReference>
<dbReference type="AlphaFoldDB" id="S7VBB9"/>
<dbReference type="Proteomes" id="UP000014974">
    <property type="component" value="Unassembled WGS sequence"/>
</dbReference>
<dbReference type="SUPFAM" id="SSF53756">
    <property type="entry name" value="UDP-Glycosyltransferase/glycogen phosphorylase"/>
    <property type="match status" value="1"/>
</dbReference>
<dbReference type="GO" id="GO:0016757">
    <property type="term" value="F:glycosyltransferase activity"/>
    <property type="evidence" value="ECO:0007669"/>
    <property type="project" value="UniProtKB-KW"/>
</dbReference>
<keyword evidence="1" id="KW-0808">Transferase</keyword>
<protein>
    <submittedName>
        <fullName evidence="1">Putative glycosyltransferase</fullName>
        <ecNumber evidence="1">2.4.1.-</ecNumber>
    </submittedName>
</protein>
<evidence type="ECO:0000313" key="2">
    <source>
        <dbReference type="Proteomes" id="UP000014974"/>
    </source>
</evidence>
<name>S7VBB9_9BACT</name>
<comment type="caution">
    <text evidence="1">The sequence shown here is derived from an EMBL/GenBank/DDBJ whole genome shotgun (WGS) entry which is preliminary data.</text>
</comment>
<evidence type="ECO:0000313" key="1">
    <source>
        <dbReference type="EMBL" id="EPR67535.1"/>
    </source>
</evidence>
<accession>S7VBB9</accession>
<gene>
    <name evidence="1" type="ORF">ADICYQ_3559</name>
</gene>
<sequence>MANDDFINNVKVPGWMKAYATFTQTRLIKTSTFSLATAKKLVDNFSKINPKSYELPLGAPEFPKVDASHLTLNKRDGKIKVVLLGFIDKKKTPLALINKILEIENVELHLIGPIKDDFLDHLPLSNKVVAHGIMTGDPLSLKLLEMDVAIAPYYMDDPNTGRTPNKMWQYLATGRPAVITNLPNVRHWEFPEGTVYKANNDNEFVSFVKKAFEDNNEGLIKERIAIAANNSWSKRVDQLLGYIEKYY</sequence>
<organism evidence="1 2">
    <name type="scientific">Cyclobacterium qasimii M12-11B</name>
    <dbReference type="NCBI Taxonomy" id="641524"/>
    <lineage>
        <taxon>Bacteria</taxon>
        <taxon>Pseudomonadati</taxon>
        <taxon>Bacteroidota</taxon>
        <taxon>Cytophagia</taxon>
        <taxon>Cytophagales</taxon>
        <taxon>Cyclobacteriaceae</taxon>
        <taxon>Cyclobacterium</taxon>
    </lineage>
</organism>
<keyword evidence="1" id="KW-0328">Glycosyltransferase</keyword>
<dbReference type="Pfam" id="PF13692">
    <property type="entry name" value="Glyco_trans_1_4"/>
    <property type="match status" value="1"/>
</dbReference>
<dbReference type="STRING" id="641524.ADICYQ_3559"/>
<proteinExistence type="predicted"/>
<dbReference type="Gene3D" id="3.40.50.2000">
    <property type="entry name" value="Glycogen Phosphorylase B"/>
    <property type="match status" value="1"/>
</dbReference>
<dbReference type="EMBL" id="ATNM01000123">
    <property type="protein sequence ID" value="EPR67535.1"/>
    <property type="molecule type" value="Genomic_DNA"/>
</dbReference>
<dbReference type="EC" id="2.4.1.-" evidence="1"/>
<reference evidence="1 2" key="1">
    <citation type="journal article" date="2013" name="Genome Announc.">
        <title>Draft Genome Sequence of Cyclobacterium qasimii Strain M12-11BT, Isolated from Arctic Marine Sediment.</title>
        <authorList>
            <person name="Shivaji S."/>
            <person name="Ara S."/>
            <person name="Singh A."/>
            <person name="Kumar Pinnaka A."/>
        </authorList>
    </citation>
    <scope>NUCLEOTIDE SEQUENCE [LARGE SCALE GENOMIC DNA]</scope>
    <source>
        <strain evidence="1 2">M12-11B</strain>
    </source>
</reference>